<sequence length="219" mass="23383">MCEHTHRTGRERVAGSRARGNTRPDRAETAATASIRRRTVLLGGAATLAALAGCGGSDTSDAPEAVGLTTEDRCDVCGMVIPNHPGPSAEIFYADERPSGHDNPARFDSTWEAFQYDFERRDRGWNTAAFYVTDYSAVDYSVSEEGGDSVISTHPEADAFADADSVTFVVGSAVKGAMGRDLIAFTERGDAESFRDEYGGSLAAFDEVTPETIAQLGRA</sequence>
<keyword evidence="3" id="KW-1185">Reference proteome</keyword>
<dbReference type="PANTHER" id="PTHR41247">
    <property type="entry name" value="HTH-TYPE TRANSCRIPTIONAL REPRESSOR YCNK"/>
    <property type="match status" value="1"/>
</dbReference>
<dbReference type="EMBL" id="CP065856">
    <property type="protein sequence ID" value="QPV62613.1"/>
    <property type="molecule type" value="Genomic_DNA"/>
</dbReference>
<dbReference type="KEGG" id="hlt:I7X12_18075"/>
<evidence type="ECO:0000313" key="2">
    <source>
        <dbReference type="EMBL" id="QPV62613.1"/>
    </source>
</evidence>
<dbReference type="Gene3D" id="3.30.70.2050">
    <property type="match status" value="1"/>
</dbReference>
<evidence type="ECO:0000313" key="3">
    <source>
        <dbReference type="Proteomes" id="UP000595001"/>
    </source>
</evidence>
<dbReference type="OrthoDB" id="162738at2157"/>
<evidence type="ECO:0000256" key="1">
    <source>
        <dbReference type="SAM" id="MobiDB-lite"/>
    </source>
</evidence>
<protein>
    <submittedName>
        <fullName evidence="2">Nitrous oxide reductase accessory protein NosL</fullName>
    </submittedName>
</protein>
<dbReference type="AlphaFoldDB" id="A0A7T3FXM3"/>
<dbReference type="PANTHER" id="PTHR41247:SF1">
    <property type="entry name" value="HTH-TYPE TRANSCRIPTIONAL REPRESSOR YCNK"/>
    <property type="match status" value="1"/>
</dbReference>
<proteinExistence type="predicted"/>
<name>A0A7T3FXM3_9EURY</name>
<dbReference type="GeneID" id="60590442"/>
<reference evidence="2 3" key="1">
    <citation type="submission" date="2020-12" db="EMBL/GenBank/DDBJ databases">
        <title>Halosimplex halophilum sp. nov. and Halosimplex salinum sp. nov., two new members of the genus Halosimplex.</title>
        <authorList>
            <person name="Cui H.L."/>
        </authorList>
    </citation>
    <scope>NUCLEOTIDE SEQUENCE [LARGE SCALE GENOMIC DNA]</scope>
    <source>
        <strain evidence="2 3">YGH94</strain>
    </source>
</reference>
<dbReference type="SUPFAM" id="SSF160387">
    <property type="entry name" value="NosL/MerB-like"/>
    <property type="match status" value="1"/>
</dbReference>
<feature type="compositionally biased region" description="Basic and acidic residues" evidence="1">
    <location>
        <begin position="1"/>
        <end position="14"/>
    </location>
</feature>
<feature type="region of interest" description="Disordered" evidence="1">
    <location>
        <begin position="1"/>
        <end position="32"/>
    </location>
</feature>
<organism evidence="2 3">
    <name type="scientific">Halosimplex litoreum</name>
    <dbReference type="NCBI Taxonomy" id="1198301"/>
    <lineage>
        <taxon>Archaea</taxon>
        <taxon>Methanobacteriati</taxon>
        <taxon>Methanobacteriota</taxon>
        <taxon>Stenosarchaea group</taxon>
        <taxon>Halobacteria</taxon>
        <taxon>Halobacteriales</taxon>
        <taxon>Haloarculaceae</taxon>
        <taxon>Halosimplex</taxon>
    </lineage>
</organism>
<accession>A0A7T3FXM3</accession>
<gene>
    <name evidence="2" type="ORF">I7X12_18075</name>
</gene>
<dbReference type="Pfam" id="PF05573">
    <property type="entry name" value="NosL"/>
    <property type="match status" value="1"/>
</dbReference>
<dbReference type="Proteomes" id="UP000595001">
    <property type="component" value="Chromosome"/>
</dbReference>
<dbReference type="InterPro" id="IPR008719">
    <property type="entry name" value="N2O_reductase_NosL"/>
</dbReference>
<dbReference type="RefSeq" id="WP_198061412.1">
    <property type="nucleotide sequence ID" value="NZ_CP065856.1"/>
</dbReference>